<dbReference type="EMBL" id="JABBWM010000115">
    <property type="protein sequence ID" value="KAG2089035.1"/>
    <property type="molecule type" value="Genomic_DNA"/>
</dbReference>
<dbReference type="AlphaFoldDB" id="A0A9P7EST6"/>
<evidence type="ECO:0000256" key="1">
    <source>
        <dbReference type="SAM" id="MobiDB-lite"/>
    </source>
</evidence>
<feature type="region of interest" description="Disordered" evidence="1">
    <location>
        <begin position="170"/>
        <end position="206"/>
    </location>
</feature>
<dbReference type="Proteomes" id="UP000823399">
    <property type="component" value="Unassembled WGS sequence"/>
</dbReference>
<dbReference type="GeneID" id="64701434"/>
<feature type="compositionally biased region" description="Basic and acidic residues" evidence="1">
    <location>
        <begin position="170"/>
        <end position="181"/>
    </location>
</feature>
<name>A0A9P7EST6_9AGAM</name>
<accession>A0A9P7EST6</accession>
<feature type="compositionally biased region" description="Low complexity" evidence="1">
    <location>
        <begin position="186"/>
        <end position="204"/>
    </location>
</feature>
<evidence type="ECO:0000313" key="3">
    <source>
        <dbReference type="Proteomes" id="UP000823399"/>
    </source>
</evidence>
<reference evidence="2" key="1">
    <citation type="journal article" date="2020" name="New Phytol.">
        <title>Comparative genomics reveals dynamic genome evolution in host specialist ectomycorrhizal fungi.</title>
        <authorList>
            <person name="Lofgren L.A."/>
            <person name="Nguyen N.H."/>
            <person name="Vilgalys R."/>
            <person name="Ruytinx J."/>
            <person name="Liao H.L."/>
            <person name="Branco S."/>
            <person name="Kuo A."/>
            <person name="LaButti K."/>
            <person name="Lipzen A."/>
            <person name="Andreopoulos W."/>
            <person name="Pangilinan J."/>
            <person name="Riley R."/>
            <person name="Hundley H."/>
            <person name="Na H."/>
            <person name="Barry K."/>
            <person name="Grigoriev I.V."/>
            <person name="Stajich J.E."/>
            <person name="Kennedy P.G."/>
        </authorList>
    </citation>
    <scope>NUCLEOTIDE SEQUENCE</scope>
    <source>
        <strain evidence="2">FC423</strain>
    </source>
</reference>
<proteinExistence type="predicted"/>
<dbReference type="RefSeq" id="XP_041285764.1">
    <property type="nucleotide sequence ID" value="XM_041439175.1"/>
</dbReference>
<evidence type="ECO:0000313" key="2">
    <source>
        <dbReference type="EMBL" id="KAG2089035.1"/>
    </source>
</evidence>
<sequence>MVCGSESWSYSIPDHIRFRGNDFGPQQYIQRIKNPRSTPFAAEFPMPGCRQACLIDSSGPFPEFTDSDIVGPGSLNHFGMSYHDSTSPPSYDNNRHPLNSLEEHPCPDSDCLSNDHSHHYSSTMRASLPDESALFVANYLHQLRLKFGMDMTLDQAIQICIGQWDTPDPKPTHAQMGRDHFVSNYSSPSTSVQSSRSTRQSTPSDRVYFRSGAIAQTDHEIFQDGGRLKVRCYEGSCSGNALMKDNFVRHVREHHLGRKRKTGGSSIQHVNPGMK</sequence>
<gene>
    <name evidence="2" type="ORF">F5147DRAFT_726327</name>
</gene>
<feature type="region of interest" description="Disordered" evidence="1">
    <location>
        <begin position="256"/>
        <end position="275"/>
    </location>
</feature>
<comment type="caution">
    <text evidence="2">The sequence shown here is derived from an EMBL/GenBank/DDBJ whole genome shotgun (WGS) entry which is preliminary data.</text>
</comment>
<dbReference type="OrthoDB" id="2685869at2759"/>
<organism evidence="2 3">
    <name type="scientific">Suillus discolor</name>
    <dbReference type="NCBI Taxonomy" id="1912936"/>
    <lineage>
        <taxon>Eukaryota</taxon>
        <taxon>Fungi</taxon>
        <taxon>Dikarya</taxon>
        <taxon>Basidiomycota</taxon>
        <taxon>Agaricomycotina</taxon>
        <taxon>Agaricomycetes</taxon>
        <taxon>Agaricomycetidae</taxon>
        <taxon>Boletales</taxon>
        <taxon>Suillineae</taxon>
        <taxon>Suillaceae</taxon>
        <taxon>Suillus</taxon>
    </lineage>
</organism>
<protein>
    <submittedName>
        <fullName evidence="2">Uncharacterized protein</fullName>
    </submittedName>
</protein>
<keyword evidence="3" id="KW-1185">Reference proteome</keyword>